<dbReference type="SUPFAM" id="SSF52266">
    <property type="entry name" value="SGNH hydrolase"/>
    <property type="match status" value="1"/>
</dbReference>
<dbReference type="PANTHER" id="PTHR30383:SF31">
    <property type="entry name" value="SGNH HYDROLASE-TYPE ESTERASE DOMAIN-CONTAINING PROTEIN-RELATED"/>
    <property type="match status" value="1"/>
</dbReference>
<keyword evidence="3" id="KW-1185">Reference proteome</keyword>
<comment type="caution">
    <text evidence="2">The sequence shown here is derived from an EMBL/GenBank/DDBJ whole genome shotgun (WGS) entry which is preliminary data.</text>
</comment>
<protein>
    <recommendedName>
        <fullName evidence="1">SGNH hydrolase-type esterase domain-containing protein</fullName>
    </recommendedName>
</protein>
<sequence length="207" mass="23102">MPFGGSVTYGLASSDGNGYRKWLCEMLVSDGHAVQMVGSRRAGTMCNNDNEGWRGFRIDQLQSKAKKATPLFLPNVVTINAGSNDCIQDFEIHNIGKRISDLLDIIWMASPYSTIVMSTLLVNSDVNVESRILLANEQFREVLKRKEAQKKKIVLVDMHSPHGPNVDELVDGTHPNDIGYYKMAGIWRKGVQNAISSGFVEEPQLYR</sequence>
<accession>A0AAJ0FWA8</accession>
<reference evidence="2" key="1">
    <citation type="submission" date="2023-06" db="EMBL/GenBank/DDBJ databases">
        <title>Conoideocrella luteorostrata (Hypocreales: Clavicipitaceae), a potential biocontrol fungus for elongate hemlock scale in United States Christmas tree production areas.</title>
        <authorList>
            <person name="Barrett H."/>
            <person name="Lovett B."/>
            <person name="Macias A.M."/>
            <person name="Stajich J.E."/>
            <person name="Kasson M.T."/>
        </authorList>
    </citation>
    <scope>NUCLEOTIDE SEQUENCE</scope>
    <source>
        <strain evidence="2">ARSEF 14590</strain>
    </source>
</reference>
<dbReference type="Gene3D" id="3.40.50.1110">
    <property type="entry name" value="SGNH hydrolase"/>
    <property type="match status" value="1"/>
</dbReference>
<dbReference type="Pfam" id="PF13472">
    <property type="entry name" value="Lipase_GDSL_2"/>
    <property type="match status" value="1"/>
</dbReference>
<dbReference type="InterPro" id="IPR051532">
    <property type="entry name" value="Ester_Hydrolysis_Enzymes"/>
</dbReference>
<proteinExistence type="predicted"/>
<evidence type="ECO:0000313" key="3">
    <source>
        <dbReference type="Proteomes" id="UP001251528"/>
    </source>
</evidence>
<organism evidence="2 3">
    <name type="scientific">Conoideocrella luteorostrata</name>
    <dbReference type="NCBI Taxonomy" id="1105319"/>
    <lineage>
        <taxon>Eukaryota</taxon>
        <taxon>Fungi</taxon>
        <taxon>Dikarya</taxon>
        <taxon>Ascomycota</taxon>
        <taxon>Pezizomycotina</taxon>
        <taxon>Sordariomycetes</taxon>
        <taxon>Hypocreomycetidae</taxon>
        <taxon>Hypocreales</taxon>
        <taxon>Clavicipitaceae</taxon>
        <taxon>Conoideocrella</taxon>
    </lineage>
</organism>
<evidence type="ECO:0000313" key="2">
    <source>
        <dbReference type="EMBL" id="KAK2606063.1"/>
    </source>
</evidence>
<dbReference type="PANTHER" id="PTHR30383">
    <property type="entry name" value="THIOESTERASE 1/PROTEASE 1/LYSOPHOSPHOLIPASE L1"/>
    <property type="match status" value="1"/>
</dbReference>
<dbReference type="GO" id="GO:0004622">
    <property type="term" value="F:phosphatidylcholine lysophospholipase activity"/>
    <property type="evidence" value="ECO:0007669"/>
    <property type="project" value="TreeGrafter"/>
</dbReference>
<dbReference type="Proteomes" id="UP001251528">
    <property type="component" value="Unassembled WGS sequence"/>
</dbReference>
<dbReference type="EMBL" id="JASWJB010000047">
    <property type="protein sequence ID" value="KAK2606063.1"/>
    <property type="molecule type" value="Genomic_DNA"/>
</dbReference>
<dbReference type="AlphaFoldDB" id="A0AAJ0FWA8"/>
<dbReference type="InterPro" id="IPR036514">
    <property type="entry name" value="SGNH_hydro_sf"/>
</dbReference>
<dbReference type="InterPro" id="IPR013830">
    <property type="entry name" value="SGNH_hydro"/>
</dbReference>
<evidence type="ECO:0000259" key="1">
    <source>
        <dbReference type="Pfam" id="PF13472"/>
    </source>
</evidence>
<feature type="domain" description="SGNH hydrolase-type esterase" evidence="1">
    <location>
        <begin position="3"/>
        <end position="180"/>
    </location>
</feature>
<dbReference type="CDD" id="cd01833">
    <property type="entry name" value="XynB_like"/>
    <property type="match status" value="1"/>
</dbReference>
<name>A0AAJ0FWA8_9HYPO</name>
<gene>
    <name evidence="2" type="ORF">QQS21_003581</name>
</gene>